<feature type="domain" description="IC97/Casc1 N-terminal" evidence="6">
    <location>
        <begin position="49"/>
        <end position="249"/>
    </location>
</feature>
<feature type="region of interest" description="Disordered" evidence="4">
    <location>
        <begin position="336"/>
        <end position="407"/>
    </location>
</feature>
<feature type="region of interest" description="Disordered" evidence="4">
    <location>
        <begin position="289"/>
        <end position="308"/>
    </location>
</feature>
<dbReference type="AlphaFoldDB" id="A0AAV7SLA1"/>
<proteinExistence type="inferred from homology"/>
<organism evidence="7 8">
    <name type="scientific">Pleurodeles waltl</name>
    <name type="common">Iberian ribbed newt</name>
    <dbReference type="NCBI Taxonomy" id="8319"/>
    <lineage>
        <taxon>Eukaryota</taxon>
        <taxon>Metazoa</taxon>
        <taxon>Chordata</taxon>
        <taxon>Craniata</taxon>
        <taxon>Vertebrata</taxon>
        <taxon>Euteleostomi</taxon>
        <taxon>Amphibia</taxon>
        <taxon>Batrachia</taxon>
        <taxon>Caudata</taxon>
        <taxon>Salamandroidea</taxon>
        <taxon>Salamandridae</taxon>
        <taxon>Pleurodelinae</taxon>
        <taxon>Pleurodeles</taxon>
    </lineage>
</organism>
<keyword evidence="3" id="KW-0175">Coiled coil</keyword>
<keyword evidence="8" id="KW-1185">Reference proteome</keyword>
<dbReference type="Pfam" id="PF12366">
    <property type="entry name" value="Casc1_C"/>
    <property type="match status" value="1"/>
</dbReference>
<gene>
    <name evidence="7" type="ORF">NDU88_005245</name>
</gene>
<feature type="domain" description="CASC1 C-terminal" evidence="5">
    <location>
        <begin position="510"/>
        <end position="679"/>
    </location>
</feature>
<feature type="coiled-coil region" evidence="3">
    <location>
        <begin position="34"/>
        <end position="97"/>
    </location>
</feature>
<evidence type="ECO:0000313" key="8">
    <source>
        <dbReference type="Proteomes" id="UP001066276"/>
    </source>
</evidence>
<dbReference type="PANTHER" id="PTHR20929">
    <property type="entry name" value="LUNG ADENOMA SUSCEPTIBILITY 1-RELATED"/>
    <property type="match status" value="1"/>
</dbReference>
<evidence type="ECO:0000256" key="4">
    <source>
        <dbReference type="SAM" id="MobiDB-lite"/>
    </source>
</evidence>
<dbReference type="Pfam" id="PF15927">
    <property type="entry name" value="Casc1_N"/>
    <property type="match status" value="1"/>
</dbReference>
<comment type="caution">
    <text evidence="7">The sequence shown here is derived from an EMBL/GenBank/DDBJ whole genome shotgun (WGS) entry which is preliminary data.</text>
</comment>
<dbReference type="Proteomes" id="UP001066276">
    <property type="component" value="Chromosome 4_2"/>
</dbReference>
<feature type="compositionally biased region" description="Basic and acidic residues" evidence="4">
    <location>
        <begin position="355"/>
        <end position="383"/>
    </location>
</feature>
<dbReference type="InterPro" id="IPR023247">
    <property type="entry name" value="IC97/Dnai7-like"/>
</dbReference>
<dbReference type="EMBL" id="JANPWB010000008">
    <property type="protein sequence ID" value="KAJ1164811.1"/>
    <property type="molecule type" value="Genomic_DNA"/>
</dbReference>
<dbReference type="GO" id="GO:0048487">
    <property type="term" value="F:beta-tubulin binding"/>
    <property type="evidence" value="ECO:0007669"/>
    <property type="project" value="TreeGrafter"/>
</dbReference>
<dbReference type="GO" id="GO:0008017">
    <property type="term" value="F:microtubule binding"/>
    <property type="evidence" value="ECO:0007669"/>
    <property type="project" value="TreeGrafter"/>
</dbReference>
<evidence type="ECO:0000259" key="5">
    <source>
        <dbReference type="Pfam" id="PF12366"/>
    </source>
</evidence>
<accession>A0AAV7SLA1</accession>
<dbReference type="PANTHER" id="PTHR20929:SF11">
    <property type="entry name" value="DYNEIN AXONEMAL INTERMEDIATE CHAIN 7"/>
    <property type="match status" value="1"/>
</dbReference>
<dbReference type="GO" id="GO:0005930">
    <property type="term" value="C:axoneme"/>
    <property type="evidence" value="ECO:0007669"/>
    <property type="project" value="TreeGrafter"/>
</dbReference>
<dbReference type="InterPro" id="IPR031826">
    <property type="entry name" value="IC97/Casc1_N"/>
</dbReference>
<reference evidence="7" key="1">
    <citation type="journal article" date="2022" name="bioRxiv">
        <title>Sequencing and chromosome-scale assembly of the giantPleurodeles waltlgenome.</title>
        <authorList>
            <person name="Brown T."/>
            <person name="Elewa A."/>
            <person name="Iarovenko S."/>
            <person name="Subramanian E."/>
            <person name="Araus A.J."/>
            <person name="Petzold A."/>
            <person name="Susuki M."/>
            <person name="Suzuki K.-i.T."/>
            <person name="Hayashi T."/>
            <person name="Toyoda A."/>
            <person name="Oliveira C."/>
            <person name="Osipova E."/>
            <person name="Leigh N.D."/>
            <person name="Simon A."/>
            <person name="Yun M.H."/>
        </authorList>
    </citation>
    <scope>NUCLEOTIDE SEQUENCE</scope>
    <source>
        <strain evidence="7">20211129_DDA</strain>
        <tissue evidence="7">Liver</tissue>
    </source>
</reference>
<feature type="compositionally biased region" description="Basic and acidic residues" evidence="4">
    <location>
        <begin position="298"/>
        <end position="308"/>
    </location>
</feature>
<comment type="similarity">
    <text evidence="1">Belongs to the DNAI7 family.</text>
</comment>
<sequence>MSKFIGSDQWFFLSCRHVKSSKGTSAGSKKKGKLSKAERLKLLKEEEERRLKEEEEAHLLAEKLEAERLERERLAKEERERLEAKELEHREEELAELQLLSGDKFSAAEKWKSEIRANAKWKRYMKCDGSPDPTIPQEINTFITLWKNEQTEYQSINLKIHLALKLIEKLEFLLSETPPHELLEKDVAHYKDTIRELQAIIYTKYNKATEAVLQHASALADIETGNMQQIIKDENGTLRIWANLNKNPRFKGYDFPDGAFGFDLPRPMAMSSIALRILHTYYDHISQDSSTYAPPAKSAEESKEEPALHLESIGENVSHSEGEEDKSGAEIIQSSIEETKSDGRKSSNSMNATSAKEETKGLIEDNEKSKEDLDSKTEDHTEDIAEVNESTPGMDYTAPGTENKGNEDEAIQDGVVDLRQFTPLGGLYYLHALKLPPQAKQVNGWTMLELVEEGMQFYPYPPNTVSTGEPKEEKENNISTYPPVGIRFKLPRNVVFFEEPQVARWDPEGKNWTTDNVLEQIYKKEEKMMHIQMDSFQTFTLFQDAHLNMPYESWELTPKGENEVAFAIYAAFTEVKIDIKDSQCRLLSLSNVEGMNISRIMGKWMSPFALKTAMKRAGINVFPEVDSDRYVSINKKDEQTEKTAYEQLAILSPSFAFSWSQWNVKCDYKQIIVKVAESLKTEQIKDEDWSLYLLSPQRACRLQMTESSEEFADDLYEDSELHSTLFHMIKCYASDAAIERIKNSHYLFVDCVYQLLNYTRVLTYS</sequence>
<evidence type="ECO:0000259" key="6">
    <source>
        <dbReference type="Pfam" id="PF15927"/>
    </source>
</evidence>
<name>A0AAV7SLA1_PLEWA</name>
<dbReference type="InterPro" id="IPR022110">
    <property type="entry name" value="CASC1_C"/>
</dbReference>
<evidence type="ECO:0000256" key="1">
    <source>
        <dbReference type="ARBA" id="ARBA00024332"/>
    </source>
</evidence>
<evidence type="ECO:0000313" key="7">
    <source>
        <dbReference type="EMBL" id="KAJ1164811.1"/>
    </source>
</evidence>
<dbReference type="PRINTS" id="PR02043">
    <property type="entry name" value="CANCERSCCP1"/>
</dbReference>
<protein>
    <recommendedName>
        <fullName evidence="2">Dynein axonemal intermediate chain 7</fullName>
    </recommendedName>
</protein>
<evidence type="ECO:0000256" key="2">
    <source>
        <dbReference type="ARBA" id="ARBA00024414"/>
    </source>
</evidence>
<evidence type="ECO:0000256" key="3">
    <source>
        <dbReference type="SAM" id="Coils"/>
    </source>
</evidence>